<dbReference type="SUPFAM" id="SSF47323">
    <property type="entry name" value="Anticodon-binding domain of a subclass of class I aminoacyl-tRNA synthetases"/>
    <property type="match status" value="1"/>
</dbReference>
<protein>
    <recommendedName>
        <fullName evidence="8">Methionine--tRNA ligase, mitochondrial</fullName>
        <ecNumber evidence="2">6.1.1.10</ecNumber>
    </recommendedName>
    <alternativeName>
        <fullName evidence="9">Methionyl-tRNA synthetase</fullName>
    </alternativeName>
</protein>
<name>A0A8H2ZH28_9SACH</name>
<dbReference type="PRINTS" id="PR01041">
    <property type="entry name" value="TRNASYNTHMET"/>
</dbReference>
<evidence type="ECO:0000256" key="10">
    <source>
        <dbReference type="RuleBase" id="RU363039"/>
    </source>
</evidence>
<dbReference type="Gene3D" id="1.10.730.10">
    <property type="entry name" value="Isoleucyl-tRNA Synthetase, Domain 1"/>
    <property type="match status" value="1"/>
</dbReference>
<dbReference type="InterPro" id="IPR014758">
    <property type="entry name" value="Met-tRNA_synth"/>
</dbReference>
<keyword evidence="4 10" id="KW-0547">Nucleotide-binding</keyword>
<evidence type="ECO:0000256" key="5">
    <source>
        <dbReference type="ARBA" id="ARBA00022840"/>
    </source>
</evidence>
<dbReference type="Gene3D" id="2.170.220.10">
    <property type="match status" value="1"/>
</dbReference>
<dbReference type="NCBIfam" id="TIGR00398">
    <property type="entry name" value="metG"/>
    <property type="match status" value="1"/>
</dbReference>
<dbReference type="CDD" id="cd00814">
    <property type="entry name" value="MetRS_core"/>
    <property type="match status" value="1"/>
</dbReference>
<evidence type="ECO:0000256" key="4">
    <source>
        <dbReference type="ARBA" id="ARBA00022741"/>
    </source>
</evidence>
<keyword evidence="7 10" id="KW-0030">Aminoacyl-tRNA synthetase</keyword>
<dbReference type="SUPFAM" id="SSF52374">
    <property type="entry name" value="Nucleotidylyl transferase"/>
    <property type="match status" value="1"/>
</dbReference>
<evidence type="ECO:0000259" key="11">
    <source>
        <dbReference type="Pfam" id="PF09334"/>
    </source>
</evidence>
<dbReference type="GeneID" id="64858320"/>
<dbReference type="InterPro" id="IPR033911">
    <property type="entry name" value="MetRS_core"/>
</dbReference>
<evidence type="ECO:0000256" key="2">
    <source>
        <dbReference type="ARBA" id="ARBA00012838"/>
    </source>
</evidence>
<dbReference type="GO" id="GO:0004825">
    <property type="term" value="F:methionine-tRNA ligase activity"/>
    <property type="evidence" value="ECO:0007669"/>
    <property type="project" value="UniProtKB-EC"/>
</dbReference>
<dbReference type="EMBL" id="CAEFZW010000006">
    <property type="protein sequence ID" value="CAB4255279.1"/>
    <property type="molecule type" value="Genomic_DNA"/>
</dbReference>
<feature type="domain" description="Methionyl/Leucyl tRNA synthetase" evidence="11">
    <location>
        <begin position="11"/>
        <end position="377"/>
    </location>
</feature>
<comment type="similarity">
    <text evidence="1 10">Belongs to the class-I aminoacyl-tRNA synthetase family.</text>
</comment>
<sequence length="546" mass="63130">MKRSARLVSHITTPIFYPNARPHLGHLYSSLLCDVQHRWKLLKGVDSLLTTGTDEHGLKIQLASEKNHYKNPREFVDKLYPEFIGLDKFYNVKFTKFIRTTDPSHIENVLKLWELCNKNGYIYKGEHHGWYSISDETFYPESKVIVDPKDPTRHINTESFNEVIYQSETNYYFKLSAFQDKILKYIETEHPEFVYPPSKRDQLLKDLRVNPLQDLSISRPATRLQWGITVPNDPEQKIYVWFDALCNYVSAVGGIDTTIQPATIPSPHWTQTTHLIGKDITKFHCLYWPSFLMASNLPLPKRVVIHNHWISNGMKMSKSLGNVVDPITVGKKYGPDIVRWYLLENSKIDTDGDFIEDNVTGLRQLFVSKWGNLINRCCGQKFNIARAVNTFSMDPYASISSLWKDNDEVTTHIDNIFEQLNKLPEKMDDKIEKFDHSNLLREIWNLINDANSLIQVSKPWENPQLQQDSIIFLCIETARILSILTQPIIPTISNNFLDRIDVKPESRTLDYVIIGADNSYADNANSSKRNVPLEYAPSGTEFTHDM</sequence>
<dbReference type="InterPro" id="IPR023457">
    <property type="entry name" value="Met-tRNA_synth_2"/>
</dbReference>
<dbReference type="FunFam" id="2.170.220.10:FF:000002">
    <property type="entry name" value="Methionine--tRNA ligase"/>
    <property type="match status" value="1"/>
</dbReference>
<proteinExistence type="inferred from homology"/>
<keyword evidence="13" id="KW-1185">Reference proteome</keyword>
<dbReference type="Gene3D" id="3.40.50.620">
    <property type="entry name" value="HUPs"/>
    <property type="match status" value="1"/>
</dbReference>
<evidence type="ECO:0000256" key="8">
    <source>
        <dbReference type="ARBA" id="ARBA00026124"/>
    </source>
</evidence>
<evidence type="ECO:0000313" key="12">
    <source>
        <dbReference type="EMBL" id="CAB4255279.1"/>
    </source>
</evidence>
<evidence type="ECO:0000256" key="3">
    <source>
        <dbReference type="ARBA" id="ARBA00022598"/>
    </source>
</evidence>
<dbReference type="OrthoDB" id="24670at2759"/>
<keyword evidence="3 10" id="KW-0436">Ligase</keyword>
<evidence type="ECO:0000256" key="7">
    <source>
        <dbReference type="ARBA" id="ARBA00023146"/>
    </source>
</evidence>
<dbReference type="PANTHER" id="PTHR43326:SF1">
    <property type="entry name" value="METHIONINE--TRNA LIGASE, MITOCHONDRIAL"/>
    <property type="match status" value="1"/>
</dbReference>
<dbReference type="Pfam" id="PF09334">
    <property type="entry name" value="tRNA-synt_1g"/>
    <property type="match status" value="1"/>
</dbReference>
<dbReference type="Proteomes" id="UP000644660">
    <property type="component" value="Unassembled WGS sequence"/>
</dbReference>
<dbReference type="GO" id="GO:0005524">
    <property type="term" value="F:ATP binding"/>
    <property type="evidence" value="ECO:0007669"/>
    <property type="project" value="UniProtKB-KW"/>
</dbReference>
<dbReference type="InterPro" id="IPR001412">
    <property type="entry name" value="aa-tRNA-synth_I_CS"/>
</dbReference>
<evidence type="ECO:0000256" key="1">
    <source>
        <dbReference type="ARBA" id="ARBA00005594"/>
    </source>
</evidence>
<gene>
    <name evidence="12" type="ORF">KABA2_06S01848</name>
</gene>
<dbReference type="InterPro" id="IPR009080">
    <property type="entry name" value="tRNAsynth_Ia_anticodon-bd"/>
</dbReference>
<evidence type="ECO:0000256" key="9">
    <source>
        <dbReference type="ARBA" id="ARBA00030904"/>
    </source>
</evidence>
<dbReference type="InterPro" id="IPR015413">
    <property type="entry name" value="Methionyl/Leucyl_tRNA_Synth"/>
</dbReference>
<accession>A0A8H2ZH28</accession>
<dbReference type="GO" id="GO:0006431">
    <property type="term" value="P:methionyl-tRNA aminoacylation"/>
    <property type="evidence" value="ECO:0007669"/>
    <property type="project" value="InterPro"/>
</dbReference>
<comment type="caution">
    <text evidence="12">The sequence shown here is derived from an EMBL/GenBank/DDBJ whole genome shotgun (WGS) entry which is preliminary data.</text>
</comment>
<dbReference type="AlphaFoldDB" id="A0A8H2ZH28"/>
<keyword evidence="5 10" id="KW-0067">ATP-binding</keyword>
<dbReference type="InterPro" id="IPR014729">
    <property type="entry name" value="Rossmann-like_a/b/a_fold"/>
</dbReference>
<dbReference type="RefSeq" id="XP_041407123.1">
    <property type="nucleotide sequence ID" value="XM_041551189.1"/>
</dbReference>
<keyword evidence="6 10" id="KW-0648">Protein biosynthesis</keyword>
<dbReference type="EC" id="6.1.1.10" evidence="2"/>
<dbReference type="PROSITE" id="PS00178">
    <property type="entry name" value="AA_TRNA_LIGASE_I"/>
    <property type="match status" value="1"/>
</dbReference>
<reference evidence="12 13" key="1">
    <citation type="submission" date="2020-05" db="EMBL/GenBank/DDBJ databases">
        <authorList>
            <person name="Casaregola S."/>
            <person name="Devillers H."/>
            <person name="Grondin C."/>
        </authorList>
    </citation>
    <scope>NUCLEOTIDE SEQUENCE [LARGE SCALE GENOMIC DNA]</scope>
    <source>
        <strain evidence="12 13">CLIB 1767</strain>
    </source>
</reference>
<organism evidence="12 13">
    <name type="scientific">Maudiozyma barnettii</name>
    <dbReference type="NCBI Taxonomy" id="61262"/>
    <lineage>
        <taxon>Eukaryota</taxon>
        <taxon>Fungi</taxon>
        <taxon>Dikarya</taxon>
        <taxon>Ascomycota</taxon>
        <taxon>Saccharomycotina</taxon>
        <taxon>Saccharomycetes</taxon>
        <taxon>Saccharomycetales</taxon>
        <taxon>Saccharomycetaceae</taxon>
        <taxon>Maudiozyma</taxon>
    </lineage>
</organism>
<evidence type="ECO:0000313" key="13">
    <source>
        <dbReference type="Proteomes" id="UP000644660"/>
    </source>
</evidence>
<dbReference type="PANTHER" id="PTHR43326">
    <property type="entry name" value="METHIONYL-TRNA SYNTHETASE"/>
    <property type="match status" value="1"/>
</dbReference>
<evidence type="ECO:0000256" key="6">
    <source>
        <dbReference type="ARBA" id="ARBA00022917"/>
    </source>
</evidence>